<proteinExistence type="predicted"/>
<sequence length="86" mass="9323">MGSSKFGGVLFVAYPNDHLPRHVHGFTGETEAIVDLLPDGNAALAERADAVRPSNAKRSDVKKILSAAASHFDELVELWEKNHDNA</sequence>
<name>A0A7W7ZLK1_9BACT</name>
<dbReference type="InterPro" id="IPR025427">
    <property type="entry name" value="DUF4160"/>
</dbReference>
<dbReference type="Pfam" id="PF13711">
    <property type="entry name" value="DUF4160"/>
    <property type="match status" value="1"/>
</dbReference>
<organism evidence="1 2">
    <name type="scientific">Granulicella mallensis</name>
    <dbReference type="NCBI Taxonomy" id="940614"/>
    <lineage>
        <taxon>Bacteria</taxon>
        <taxon>Pseudomonadati</taxon>
        <taxon>Acidobacteriota</taxon>
        <taxon>Terriglobia</taxon>
        <taxon>Terriglobales</taxon>
        <taxon>Acidobacteriaceae</taxon>
        <taxon>Granulicella</taxon>
    </lineage>
</organism>
<dbReference type="RefSeq" id="WP_184252671.1">
    <property type="nucleotide sequence ID" value="NZ_JACHIO010000002.1"/>
</dbReference>
<evidence type="ECO:0000313" key="2">
    <source>
        <dbReference type="Proteomes" id="UP000584867"/>
    </source>
</evidence>
<gene>
    <name evidence="1" type="ORF">HDF15_000496</name>
</gene>
<accession>A0A7W7ZLK1</accession>
<protein>
    <recommendedName>
        <fullName evidence="3">DUF4160 domain-containing protein</fullName>
    </recommendedName>
</protein>
<evidence type="ECO:0000313" key="1">
    <source>
        <dbReference type="EMBL" id="MBB5062169.1"/>
    </source>
</evidence>
<dbReference type="Proteomes" id="UP000584867">
    <property type="component" value="Unassembled WGS sequence"/>
</dbReference>
<reference evidence="1 2" key="1">
    <citation type="submission" date="2020-08" db="EMBL/GenBank/DDBJ databases">
        <title>Genomic Encyclopedia of Type Strains, Phase IV (KMG-V): Genome sequencing to study the core and pangenomes of soil and plant-associated prokaryotes.</title>
        <authorList>
            <person name="Whitman W."/>
        </authorList>
    </citation>
    <scope>NUCLEOTIDE SEQUENCE [LARGE SCALE GENOMIC DNA]</scope>
    <source>
        <strain evidence="1 2">X5P3</strain>
    </source>
</reference>
<comment type="caution">
    <text evidence="1">The sequence shown here is derived from an EMBL/GenBank/DDBJ whole genome shotgun (WGS) entry which is preliminary data.</text>
</comment>
<dbReference type="EMBL" id="JACHIO010000002">
    <property type="protein sequence ID" value="MBB5062169.1"/>
    <property type="molecule type" value="Genomic_DNA"/>
</dbReference>
<dbReference type="AlphaFoldDB" id="A0A7W7ZLK1"/>
<evidence type="ECO:0008006" key="3">
    <source>
        <dbReference type="Google" id="ProtNLM"/>
    </source>
</evidence>